<organism evidence="1 2">
    <name type="scientific">Cellvibrio fontiphilus</name>
    <dbReference type="NCBI Taxonomy" id="1815559"/>
    <lineage>
        <taxon>Bacteria</taxon>
        <taxon>Pseudomonadati</taxon>
        <taxon>Pseudomonadota</taxon>
        <taxon>Gammaproteobacteria</taxon>
        <taxon>Cellvibrionales</taxon>
        <taxon>Cellvibrionaceae</taxon>
        <taxon>Cellvibrio</taxon>
    </lineage>
</organism>
<name>A0ABV7FGZ8_9GAMM</name>
<accession>A0ABV7FGZ8</accession>
<dbReference type="EMBL" id="JBHRTF010000003">
    <property type="protein sequence ID" value="MFC3115387.1"/>
    <property type="molecule type" value="Genomic_DNA"/>
</dbReference>
<reference evidence="2" key="1">
    <citation type="journal article" date="2019" name="Int. J. Syst. Evol. Microbiol.">
        <title>The Global Catalogue of Microorganisms (GCM) 10K type strain sequencing project: providing services to taxonomists for standard genome sequencing and annotation.</title>
        <authorList>
            <consortium name="The Broad Institute Genomics Platform"/>
            <consortium name="The Broad Institute Genome Sequencing Center for Infectious Disease"/>
            <person name="Wu L."/>
            <person name="Ma J."/>
        </authorList>
    </citation>
    <scope>NUCLEOTIDE SEQUENCE [LARGE SCALE GENOMIC DNA]</scope>
    <source>
        <strain evidence="2">KCTC 52237</strain>
    </source>
</reference>
<keyword evidence="2" id="KW-1185">Reference proteome</keyword>
<protein>
    <submittedName>
        <fullName evidence="1">Uncharacterized protein</fullName>
    </submittedName>
</protein>
<proteinExistence type="predicted"/>
<dbReference type="RefSeq" id="WP_378117630.1">
    <property type="nucleotide sequence ID" value="NZ_JBHRTF010000003.1"/>
</dbReference>
<sequence>MTTDNFSAKDLAINIASGAAAKPATAFATVKTAGNPGLPVNSLKGNTFMVGKTESTSVTSERVKQGVQDTIEESVSVKIVCHTDSEC</sequence>
<dbReference type="Proteomes" id="UP001595555">
    <property type="component" value="Unassembled WGS sequence"/>
</dbReference>
<evidence type="ECO:0000313" key="2">
    <source>
        <dbReference type="Proteomes" id="UP001595555"/>
    </source>
</evidence>
<evidence type="ECO:0000313" key="1">
    <source>
        <dbReference type="EMBL" id="MFC3115387.1"/>
    </source>
</evidence>
<gene>
    <name evidence="1" type="ORF">ACFODX_07445</name>
</gene>
<comment type="caution">
    <text evidence="1">The sequence shown here is derived from an EMBL/GenBank/DDBJ whole genome shotgun (WGS) entry which is preliminary data.</text>
</comment>